<dbReference type="InterPro" id="IPR045351">
    <property type="entry name" value="DUF6531"/>
</dbReference>
<dbReference type="PANTHER" id="PTHR32305:SF15">
    <property type="entry name" value="PROTEIN RHSA-RELATED"/>
    <property type="match status" value="1"/>
</dbReference>
<dbReference type="EMBL" id="JAGGKG010000001">
    <property type="protein sequence ID" value="MBP1903393.1"/>
    <property type="molecule type" value="Genomic_DNA"/>
</dbReference>
<keyword evidence="2" id="KW-0964">Secreted</keyword>
<evidence type="ECO:0000313" key="7">
    <source>
        <dbReference type="EMBL" id="MBP1903393.1"/>
    </source>
</evidence>
<dbReference type="NCBIfam" id="TIGR01643">
    <property type="entry name" value="YD_repeat_2x"/>
    <property type="match status" value="11"/>
</dbReference>
<keyword evidence="8" id="KW-1185">Reference proteome</keyword>
<name>A0ABS4FLD2_9BACL</name>
<dbReference type="Pfam" id="PF14449">
    <property type="entry name" value="PT-TG"/>
    <property type="match status" value="2"/>
</dbReference>
<dbReference type="Proteomes" id="UP001519272">
    <property type="component" value="Unassembled WGS sequence"/>
</dbReference>
<dbReference type="Pfam" id="PF25023">
    <property type="entry name" value="TEN_YD-shell"/>
    <property type="match status" value="4"/>
</dbReference>
<dbReference type="NCBIfam" id="TIGR03696">
    <property type="entry name" value="Rhs_assc_core"/>
    <property type="match status" value="1"/>
</dbReference>
<dbReference type="InterPro" id="IPR027797">
    <property type="entry name" value="PT-TG_dom"/>
</dbReference>
<evidence type="ECO:0000259" key="4">
    <source>
        <dbReference type="Pfam" id="PF14449"/>
    </source>
</evidence>
<feature type="domain" description="DUF6531" evidence="5">
    <location>
        <begin position="332"/>
        <end position="388"/>
    </location>
</feature>
<feature type="domain" description="Pre-toxin TG" evidence="4">
    <location>
        <begin position="103"/>
        <end position="159"/>
    </location>
</feature>
<sequence>MKIEVDISDVKQLGKQLSKSGNEIEDIRSQLHREMGRLSLRSKGRAEVDQAYSLIQRALQELEQGLQRYGVALDKKAEDFKEADGKAPSRDWSKAWDVFKFGLSIGLDFVPVVGNVKGVIEALVGRDLITGAKLTWYERVLSAVGPLGKGASKGAKLLKFADETVGGISKFVKATNTAVTVINDGKGIVEGLVGRDLITGEELSTSQRVMSMLGVGGFAIGAKKGIGFASEVVDSNKRLKHVDKVSTVLSEGTHKKNKMVAEAVAVGSAGGATATSMLSNKKGSKAIDEVAATATIGKKELGTRKGNEVIGRSAASSKIDTKQAKDKSGILDPIHAGTGHQFMNHDVIKLYGATTWKFELQYNSGLTQRSELGLAWSHNYAIKLTFEESQQEGQEERQFSGNPKIIHLWWNAGRCNSFAPESDGVYRSTDSWVIGDELTEVQDGYVLKLRNTRERYFFSKEGKLQRHVTASGLSLAASYNNDGYLTELTDSESGRALHFHYEKVNNLLKRISTDKRSISFEYDPEGWMSTYYDANGHVTTFTCDKLGHILTMSTEGKMDFSNTYDDEYRIVEQRDAKGLATCLAYDTLSRPGYTITTIRNRMGETSQYIHNEQLLLVEKRNGEGQIETYRYNEHGQEIEHQRAGSNVQRRYYDKRGRLIQLEDALGHSTWYAYNERDLLIEERNAQGGVTTYDYDDADRLLSITRPDGASCLMTYHLTGQLATYTDYAGGITVYQYGSDGVVCEVKDAEGRSTLLIQDEAGRIVGVQDCLGGCTKRKYDNLDQLVQMVDQAGRTWNYQYDAYGQMISMEAPDGGITKYSYTEMGQLASVCYPLGQKVKYQYDAEDRLINHENAYGGVTKLDYDLAGRVIQVSDPLNRRKSYKYDEQGRILSMIDGLGQLIESLQYDSAGRVLAVTNGLGHTVKRKWNEINQIIAQTEADGVQTTYHYDSLARLQRVVQGEGSSFALSPSSVNDVFAKLTMPTPKLPNNINNQQSDAACYEQLYDPEHRVIAYRDGNGYETKLSYDLSGLLLQEENSSGGLLGYQYDERGWLIQRENARGQAQQFLYDASGLVTELQDEAGELQLTYDDAGRWIHSREGTQEMKRAYDVMGRVTMQQEVWGHHIYYRYDDMGNLTHLTYPDGKVVEYRYNIAGELTEVKDWAGRLTKYRYDENGRLIEQHRPNGTKESRKYDAVGQLIAQIDTTKQGISLQQFKYQYNEVGQLIKEQDKQYTYDRFRRLISGKDQGTITYFGYDQGGNLTGQLIEDSFKQTNDNKTLEKWSYSTDNRVKAWNNYPTELDADGNLLYVTNGERMGDYEYDSRNRLIKSGRMKYTYNWKNERVECKWKGKVTRYIVDDVGSLSHVLMEVDEAGETIATYVYGLGLIGREDGRNGAYVSYHYDLRGSTTLLTNEHGQVTDRYAYGVYGELVQHEGDTIQPFQYNGQDGVMHDTNGLYYMRARYYHTGLKRFLNRDVIKGTLVEGQTLNRYAYVNGDPVNYVDPLGLSRDSKGKSDPNVNALNDLINELNTHDGAKTIADVNILKEWSNEYGVGKKFNYVETPYGYALQSLSDDAISMRDYVTNSGDLFRGGTVGRSKTIDGQFWATESPLTKGYADKYGVDFTSMDFVQSGKLKTGTNFITRPAPALNGNKGGGIEVVTPPKTVKLNSFNILD</sequence>
<reference evidence="7 8" key="1">
    <citation type="submission" date="2021-03" db="EMBL/GenBank/DDBJ databases">
        <title>Genomic Encyclopedia of Type Strains, Phase IV (KMG-IV): sequencing the most valuable type-strain genomes for metagenomic binning, comparative biology and taxonomic classification.</title>
        <authorList>
            <person name="Goeker M."/>
        </authorList>
    </citation>
    <scope>NUCLEOTIDE SEQUENCE [LARGE SCALE GENOMIC DNA]</scope>
    <source>
        <strain evidence="7 8">DSM 14349</strain>
    </source>
</reference>
<dbReference type="SUPFAM" id="SSF140453">
    <property type="entry name" value="EsxAB dimer-like"/>
    <property type="match status" value="1"/>
</dbReference>
<comment type="subcellular location">
    <subcellularLocation>
        <location evidence="1">Secreted</location>
    </subcellularLocation>
</comment>
<dbReference type="RefSeq" id="WP_210087110.1">
    <property type="nucleotide sequence ID" value="NZ_JAGGKG010000001.1"/>
</dbReference>
<proteinExistence type="predicted"/>
<comment type="caution">
    <text evidence="7">The sequence shown here is derived from an EMBL/GenBank/DDBJ whole genome shotgun (WGS) entry which is preliminary data.</text>
</comment>
<dbReference type="InterPro" id="IPR056823">
    <property type="entry name" value="TEN-like_YD-shell"/>
</dbReference>
<dbReference type="InterPro" id="IPR006530">
    <property type="entry name" value="YD"/>
</dbReference>
<feature type="domain" description="Teneurin-like YD-shell" evidence="6">
    <location>
        <begin position="1100"/>
        <end position="1228"/>
    </location>
</feature>
<dbReference type="Pfam" id="PF20148">
    <property type="entry name" value="DUF6531"/>
    <property type="match status" value="1"/>
</dbReference>
<evidence type="ECO:0000256" key="1">
    <source>
        <dbReference type="ARBA" id="ARBA00004613"/>
    </source>
</evidence>
<dbReference type="InterPro" id="IPR031325">
    <property type="entry name" value="RHS_repeat"/>
</dbReference>
<evidence type="ECO:0000256" key="3">
    <source>
        <dbReference type="ARBA" id="ARBA00022737"/>
    </source>
</evidence>
<dbReference type="Pfam" id="PF05593">
    <property type="entry name" value="RHS_repeat"/>
    <property type="match status" value="1"/>
</dbReference>
<evidence type="ECO:0000313" key="8">
    <source>
        <dbReference type="Proteomes" id="UP001519272"/>
    </source>
</evidence>
<dbReference type="InterPro" id="IPR022385">
    <property type="entry name" value="Rhs_assc_core"/>
</dbReference>
<dbReference type="Gene3D" id="2.180.10.10">
    <property type="entry name" value="RHS repeat-associated core"/>
    <property type="match status" value="3"/>
</dbReference>
<feature type="domain" description="Teneurin-like YD-shell" evidence="6">
    <location>
        <begin position="732"/>
        <end position="893"/>
    </location>
</feature>
<feature type="domain" description="Pre-toxin TG" evidence="4">
    <location>
        <begin position="175"/>
        <end position="224"/>
    </location>
</feature>
<dbReference type="InterPro" id="IPR036689">
    <property type="entry name" value="ESAT-6-like_sf"/>
</dbReference>
<evidence type="ECO:0000256" key="2">
    <source>
        <dbReference type="ARBA" id="ARBA00022525"/>
    </source>
</evidence>
<dbReference type="SUPFAM" id="SSF63829">
    <property type="entry name" value="Calcium-dependent phosphotriesterase"/>
    <property type="match status" value="1"/>
</dbReference>
<accession>A0ABS4FLD2</accession>
<gene>
    <name evidence="7" type="ORF">J2Z32_000005</name>
</gene>
<dbReference type="InterPro" id="IPR050708">
    <property type="entry name" value="T6SS_VgrG/RHS"/>
</dbReference>
<keyword evidence="3" id="KW-0677">Repeat</keyword>
<protein>
    <submittedName>
        <fullName evidence="7">RHS repeat-associated protein</fullName>
    </submittedName>
</protein>
<evidence type="ECO:0000259" key="6">
    <source>
        <dbReference type="Pfam" id="PF25023"/>
    </source>
</evidence>
<evidence type="ECO:0000259" key="5">
    <source>
        <dbReference type="Pfam" id="PF20148"/>
    </source>
</evidence>
<dbReference type="Gene3D" id="1.10.287.1060">
    <property type="entry name" value="ESAT-6-like"/>
    <property type="match status" value="1"/>
</dbReference>
<organism evidence="7 8">
    <name type="scientific">Paenibacillus turicensis</name>
    <dbReference type="NCBI Taxonomy" id="160487"/>
    <lineage>
        <taxon>Bacteria</taxon>
        <taxon>Bacillati</taxon>
        <taxon>Bacillota</taxon>
        <taxon>Bacilli</taxon>
        <taxon>Bacillales</taxon>
        <taxon>Paenibacillaceae</taxon>
        <taxon>Paenibacillus</taxon>
    </lineage>
</organism>
<dbReference type="PANTHER" id="PTHR32305">
    <property type="match status" value="1"/>
</dbReference>
<feature type="domain" description="Teneurin-like YD-shell" evidence="6">
    <location>
        <begin position="997"/>
        <end position="1099"/>
    </location>
</feature>
<feature type="domain" description="Teneurin-like YD-shell" evidence="6">
    <location>
        <begin position="447"/>
        <end position="622"/>
    </location>
</feature>